<comment type="caution">
    <text evidence="4">The sequence shown here is derived from an EMBL/GenBank/DDBJ whole genome shotgun (WGS) entry which is preliminary data.</text>
</comment>
<dbReference type="PROSITE" id="PS50110">
    <property type="entry name" value="RESPONSE_REGULATORY"/>
    <property type="match status" value="1"/>
</dbReference>
<reference evidence="4 5" key="1">
    <citation type="submission" date="2019-03" db="EMBL/GenBank/DDBJ databases">
        <title>Metabolic potential of uncultured bacteria and archaea associated with petroleum seepage in deep-sea sediments.</title>
        <authorList>
            <person name="Dong X."/>
            <person name="Hubert C."/>
        </authorList>
    </citation>
    <scope>NUCLEOTIDE SEQUENCE [LARGE SCALE GENOMIC DNA]</scope>
    <source>
        <strain evidence="4">E44_bin18</strain>
    </source>
</reference>
<dbReference type="AlphaFoldDB" id="A0A523USQ9"/>
<name>A0A523USQ9_UNCT6</name>
<dbReference type="Pfam" id="PF00072">
    <property type="entry name" value="Response_reg"/>
    <property type="match status" value="1"/>
</dbReference>
<accession>A0A523USQ9</accession>
<dbReference type="SMART" id="SM00448">
    <property type="entry name" value="REC"/>
    <property type="match status" value="1"/>
</dbReference>
<dbReference type="GO" id="GO:0000160">
    <property type="term" value="P:phosphorelay signal transduction system"/>
    <property type="evidence" value="ECO:0007669"/>
    <property type="project" value="InterPro"/>
</dbReference>
<dbReference type="Proteomes" id="UP000315525">
    <property type="component" value="Unassembled WGS sequence"/>
</dbReference>
<keyword evidence="1 2" id="KW-0597">Phosphoprotein</keyword>
<organism evidence="4 5">
    <name type="scientific">candidate division TA06 bacterium</name>
    <dbReference type="NCBI Taxonomy" id="2250710"/>
    <lineage>
        <taxon>Bacteria</taxon>
        <taxon>Bacteria division TA06</taxon>
    </lineage>
</organism>
<dbReference type="InterPro" id="IPR050595">
    <property type="entry name" value="Bact_response_regulator"/>
</dbReference>
<evidence type="ECO:0000259" key="3">
    <source>
        <dbReference type="PROSITE" id="PS50110"/>
    </source>
</evidence>
<dbReference type="PANTHER" id="PTHR44591">
    <property type="entry name" value="STRESS RESPONSE REGULATOR PROTEIN 1"/>
    <property type="match status" value="1"/>
</dbReference>
<feature type="domain" description="Response regulatory" evidence="3">
    <location>
        <begin position="41"/>
        <end position="172"/>
    </location>
</feature>
<dbReference type="PANTHER" id="PTHR44591:SF3">
    <property type="entry name" value="RESPONSE REGULATORY DOMAIN-CONTAINING PROTEIN"/>
    <property type="match status" value="1"/>
</dbReference>
<feature type="modified residue" description="4-aspartylphosphate" evidence="2">
    <location>
        <position position="92"/>
    </location>
</feature>
<proteinExistence type="predicted"/>
<evidence type="ECO:0000256" key="1">
    <source>
        <dbReference type="ARBA" id="ARBA00022553"/>
    </source>
</evidence>
<dbReference type="EMBL" id="SOJN01000080">
    <property type="protein sequence ID" value="TET45568.1"/>
    <property type="molecule type" value="Genomic_DNA"/>
</dbReference>
<gene>
    <name evidence="4" type="ORF">E3J62_07355</name>
</gene>
<dbReference type="InterPro" id="IPR001789">
    <property type="entry name" value="Sig_transdc_resp-reg_receiver"/>
</dbReference>
<dbReference type="Gene3D" id="3.40.50.2300">
    <property type="match status" value="1"/>
</dbReference>
<dbReference type="SUPFAM" id="SSF52172">
    <property type="entry name" value="CheY-like"/>
    <property type="match status" value="1"/>
</dbReference>
<evidence type="ECO:0000313" key="4">
    <source>
        <dbReference type="EMBL" id="TET45568.1"/>
    </source>
</evidence>
<protein>
    <submittedName>
        <fullName evidence="4">Response regulator</fullName>
    </submittedName>
</protein>
<dbReference type="InterPro" id="IPR011006">
    <property type="entry name" value="CheY-like_superfamily"/>
</dbReference>
<evidence type="ECO:0000313" key="5">
    <source>
        <dbReference type="Proteomes" id="UP000315525"/>
    </source>
</evidence>
<sequence>MRASLNRVLSSGFTSRLLRRSQEKNRKRVVPVDVSHAKDERVLLVENEEEARVLPERMLRESGYHVFAARNAKEAFDVFERRNGDFRILLTDVALRHENGTKVVDRLLAKQAEETKDRRTIEERTYGFLQKPYVLPELLKAFRECVGGVNLQMLLLTLITELTELNNGHNET</sequence>
<evidence type="ECO:0000256" key="2">
    <source>
        <dbReference type="PROSITE-ProRule" id="PRU00169"/>
    </source>
</evidence>